<keyword evidence="3" id="KW-1185">Reference proteome</keyword>
<sequence>MSEAKQHTMRRILRREVAGTIGLLADAEDFAAMRRYRTFTFSDHATYLREVERLLRTFASEGKHTTLALFDPEEYADYCTATGLDPDTSDGRSRFTAELAAAGPTVAYDGRPLDDLVPDLVDEALRRSTVEYAEELLAGIGRCADCGEDIGGSAFTRAALLLTRILDTAQPGVHHVVCSVSTDTEPLLAALHAERTADGLIHLDETDALEFTTVLAAGIATSSPGGVVLRTSVPDTQDRVCGWRLTADRLIPLTEAEVFDAYCTDSWSGDPVPPEPGVEYGQAPDLGPHEEEHPH</sequence>
<dbReference type="EMBL" id="JBHTCF010000012">
    <property type="protein sequence ID" value="MFC7307564.1"/>
    <property type="molecule type" value="Genomic_DNA"/>
</dbReference>
<evidence type="ECO:0000313" key="2">
    <source>
        <dbReference type="EMBL" id="MFC7307564.1"/>
    </source>
</evidence>
<evidence type="ECO:0000256" key="1">
    <source>
        <dbReference type="SAM" id="MobiDB-lite"/>
    </source>
</evidence>
<name>A0ABW2JN55_9ACTN</name>
<feature type="region of interest" description="Disordered" evidence="1">
    <location>
        <begin position="267"/>
        <end position="295"/>
    </location>
</feature>
<evidence type="ECO:0000313" key="3">
    <source>
        <dbReference type="Proteomes" id="UP001596523"/>
    </source>
</evidence>
<comment type="caution">
    <text evidence="2">The sequence shown here is derived from an EMBL/GenBank/DDBJ whole genome shotgun (WGS) entry which is preliminary data.</text>
</comment>
<proteinExistence type="predicted"/>
<gene>
    <name evidence="2" type="ORF">ACFQVC_25470</name>
</gene>
<organism evidence="2 3">
    <name type="scientific">Streptomyces monticola</name>
    <dbReference type="NCBI Taxonomy" id="2666263"/>
    <lineage>
        <taxon>Bacteria</taxon>
        <taxon>Bacillati</taxon>
        <taxon>Actinomycetota</taxon>
        <taxon>Actinomycetes</taxon>
        <taxon>Kitasatosporales</taxon>
        <taxon>Streptomycetaceae</taxon>
        <taxon>Streptomyces</taxon>
    </lineage>
</organism>
<dbReference type="Proteomes" id="UP001596523">
    <property type="component" value="Unassembled WGS sequence"/>
</dbReference>
<accession>A0ABW2JN55</accession>
<dbReference type="RefSeq" id="WP_381834759.1">
    <property type="nucleotide sequence ID" value="NZ_JBHTCF010000012.1"/>
</dbReference>
<protein>
    <submittedName>
        <fullName evidence="2">Uncharacterized protein</fullName>
    </submittedName>
</protein>
<reference evidence="3" key="1">
    <citation type="journal article" date="2019" name="Int. J. Syst. Evol. Microbiol.">
        <title>The Global Catalogue of Microorganisms (GCM) 10K type strain sequencing project: providing services to taxonomists for standard genome sequencing and annotation.</title>
        <authorList>
            <consortium name="The Broad Institute Genomics Platform"/>
            <consortium name="The Broad Institute Genome Sequencing Center for Infectious Disease"/>
            <person name="Wu L."/>
            <person name="Ma J."/>
        </authorList>
    </citation>
    <scope>NUCLEOTIDE SEQUENCE [LARGE SCALE GENOMIC DNA]</scope>
    <source>
        <strain evidence="3">SYNS20</strain>
    </source>
</reference>